<dbReference type="SUPFAM" id="SSF53474">
    <property type="entry name" value="alpha/beta-Hydrolases"/>
    <property type="match status" value="1"/>
</dbReference>
<dbReference type="PANTHER" id="PTHR48081:SF13">
    <property type="entry name" value="ALPHA_BETA HYDROLASE"/>
    <property type="match status" value="1"/>
</dbReference>
<comment type="caution">
    <text evidence="3">The sequence shown here is derived from an EMBL/GenBank/DDBJ whole genome shotgun (WGS) entry which is preliminary data.</text>
</comment>
<name>A0A2A5C7X5_9GAMM</name>
<keyword evidence="1" id="KW-0378">Hydrolase</keyword>
<sequence>MIETFIQRIIIKVIKNIFVLLTLLQLSCALNAQISPIYREIPDSVSVIENLTFAQYGDYDLQLDLYRPISTEILPAIVVISEGGFANGTKELNAPMAMMLAEKGFVTVSIEYRGASEALFPASVQDSKAAIRWLRANAEIYNINPNAIGAIGGSWGGYLSTYVGVTSGISELEGNGGSAEFSSHLSAVVGLSTPTNLVIFPPKMEWYFADTYIDNPTLWEFASPITHVSQDSPPLLLIASQTDDTVPYEQSIELTQVYAEAGLEIGLQLLPNDGHAFWYFNESFDEMIEQASMFFHKHLDSK</sequence>
<evidence type="ECO:0000313" key="4">
    <source>
        <dbReference type="Proteomes" id="UP000228987"/>
    </source>
</evidence>
<dbReference type="InterPro" id="IPR050300">
    <property type="entry name" value="GDXG_lipolytic_enzyme"/>
</dbReference>
<dbReference type="EMBL" id="NVWI01000011">
    <property type="protein sequence ID" value="PCJ39969.1"/>
    <property type="molecule type" value="Genomic_DNA"/>
</dbReference>
<evidence type="ECO:0000256" key="1">
    <source>
        <dbReference type="ARBA" id="ARBA00022801"/>
    </source>
</evidence>
<proteinExistence type="predicted"/>
<dbReference type="GO" id="GO:0016787">
    <property type="term" value="F:hydrolase activity"/>
    <property type="evidence" value="ECO:0007669"/>
    <property type="project" value="UniProtKB-KW"/>
</dbReference>
<evidence type="ECO:0000313" key="3">
    <source>
        <dbReference type="EMBL" id="PCJ39969.1"/>
    </source>
</evidence>
<accession>A0A2A5C7X5</accession>
<reference evidence="4" key="1">
    <citation type="submission" date="2017-08" db="EMBL/GenBank/DDBJ databases">
        <title>A dynamic microbial community with high functional redundancy inhabits the cold, oxic subseafloor aquifer.</title>
        <authorList>
            <person name="Tully B.J."/>
            <person name="Wheat C.G."/>
            <person name="Glazer B.T."/>
            <person name="Huber J.A."/>
        </authorList>
    </citation>
    <scope>NUCLEOTIDE SEQUENCE [LARGE SCALE GENOMIC DNA]</scope>
</reference>
<dbReference type="InterPro" id="IPR029058">
    <property type="entry name" value="AB_hydrolase_fold"/>
</dbReference>
<dbReference type="Pfam" id="PF20434">
    <property type="entry name" value="BD-FAE"/>
    <property type="match status" value="1"/>
</dbReference>
<dbReference type="Proteomes" id="UP000228987">
    <property type="component" value="Unassembled WGS sequence"/>
</dbReference>
<gene>
    <name evidence="3" type="ORF">COA71_12405</name>
</gene>
<organism evidence="3 4">
    <name type="scientific">SAR86 cluster bacterium</name>
    <dbReference type="NCBI Taxonomy" id="2030880"/>
    <lineage>
        <taxon>Bacteria</taxon>
        <taxon>Pseudomonadati</taxon>
        <taxon>Pseudomonadota</taxon>
        <taxon>Gammaproteobacteria</taxon>
        <taxon>SAR86 cluster</taxon>
    </lineage>
</organism>
<dbReference type="Gene3D" id="3.40.50.1820">
    <property type="entry name" value="alpha/beta hydrolase"/>
    <property type="match status" value="1"/>
</dbReference>
<dbReference type="PANTHER" id="PTHR48081">
    <property type="entry name" value="AB HYDROLASE SUPERFAMILY PROTEIN C4A8.06C"/>
    <property type="match status" value="1"/>
</dbReference>
<feature type="domain" description="BD-FAE-like" evidence="2">
    <location>
        <begin position="63"/>
        <end position="256"/>
    </location>
</feature>
<dbReference type="AlphaFoldDB" id="A0A2A5C7X5"/>
<dbReference type="InterPro" id="IPR049492">
    <property type="entry name" value="BD-FAE-like_dom"/>
</dbReference>
<protein>
    <recommendedName>
        <fullName evidence="2">BD-FAE-like domain-containing protein</fullName>
    </recommendedName>
</protein>
<evidence type="ECO:0000259" key="2">
    <source>
        <dbReference type="Pfam" id="PF20434"/>
    </source>
</evidence>